<accession>A0ABV0VXR0</accession>
<sequence>MGCGEFSQDWPIVFFTSPSTTWTRKLTVCRATLMSISSDDRKMRETLLDVQMRNMWNNLVLSGIAVRTEENPQATLYDFLQRQLKIPSDIVKTITFHQIRNLPLFLPAHYQ</sequence>
<comment type="caution">
    <text evidence="1">The sequence shown here is derived from an EMBL/GenBank/DDBJ whole genome shotgun (WGS) entry which is preliminary data.</text>
</comment>
<protein>
    <submittedName>
        <fullName evidence="1">Uncharacterized protein</fullName>
    </submittedName>
</protein>
<dbReference type="EMBL" id="JAHRIM010019394">
    <property type="protein sequence ID" value="MEQ2262038.1"/>
    <property type="molecule type" value="Genomic_DNA"/>
</dbReference>
<organism evidence="1 2">
    <name type="scientific">Xenotaenia resolanae</name>
    <dbReference type="NCBI Taxonomy" id="208358"/>
    <lineage>
        <taxon>Eukaryota</taxon>
        <taxon>Metazoa</taxon>
        <taxon>Chordata</taxon>
        <taxon>Craniata</taxon>
        <taxon>Vertebrata</taxon>
        <taxon>Euteleostomi</taxon>
        <taxon>Actinopterygii</taxon>
        <taxon>Neopterygii</taxon>
        <taxon>Teleostei</taxon>
        <taxon>Neoteleostei</taxon>
        <taxon>Acanthomorphata</taxon>
        <taxon>Ovalentaria</taxon>
        <taxon>Atherinomorphae</taxon>
        <taxon>Cyprinodontiformes</taxon>
        <taxon>Goodeidae</taxon>
        <taxon>Xenotaenia</taxon>
    </lineage>
</organism>
<reference evidence="1 2" key="1">
    <citation type="submission" date="2021-06" db="EMBL/GenBank/DDBJ databases">
        <authorList>
            <person name="Palmer J.M."/>
        </authorList>
    </citation>
    <scope>NUCLEOTIDE SEQUENCE [LARGE SCALE GENOMIC DNA]</scope>
    <source>
        <strain evidence="1 2">XR_2019</strain>
        <tissue evidence="1">Muscle</tissue>
    </source>
</reference>
<gene>
    <name evidence="1" type="ORF">XENORESO_021769</name>
</gene>
<evidence type="ECO:0000313" key="2">
    <source>
        <dbReference type="Proteomes" id="UP001444071"/>
    </source>
</evidence>
<proteinExistence type="predicted"/>
<keyword evidence="2" id="KW-1185">Reference proteome</keyword>
<evidence type="ECO:0000313" key="1">
    <source>
        <dbReference type="EMBL" id="MEQ2262038.1"/>
    </source>
</evidence>
<dbReference type="Proteomes" id="UP001444071">
    <property type="component" value="Unassembled WGS sequence"/>
</dbReference>
<name>A0ABV0VXR0_9TELE</name>